<keyword evidence="5" id="KW-0812">Transmembrane</keyword>
<evidence type="ECO:0000256" key="10">
    <source>
        <dbReference type="ARBA" id="ARBA00023136"/>
    </source>
</evidence>
<name>A0A1X7BUA5_9RHOB</name>
<proteinExistence type="predicted"/>
<dbReference type="EMBL" id="FWXB01000011">
    <property type="protein sequence ID" value="SMC13153.1"/>
    <property type="molecule type" value="Genomic_DNA"/>
</dbReference>
<dbReference type="InterPro" id="IPR002327">
    <property type="entry name" value="Cyt_c_1A/1B"/>
</dbReference>
<keyword evidence="3" id="KW-1003">Cell membrane</keyword>
<evidence type="ECO:0000256" key="8">
    <source>
        <dbReference type="ARBA" id="ARBA00022989"/>
    </source>
</evidence>
<dbReference type="AlphaFoldDB" id="A0A1X7BUA5"/>
<dbReference type="Proteomes" id="UP000193224">
    <property type="component" value="Unassembled WGS sequence"/>
</dbReference>
<dbReference type="OrthoDB" id="9805828at2"/>
<keyword evidence="6 11" id="KW-0479">Metal-binding</keyword>
<keyword evidence="15" id="KW-1185">Reference proteome</keyword>
<organism evidence="14 15">
    <name type="scientific">Roseovarius aestuarii</name>
    <dbReference type="NCBI Taxonomy" id="475083"/>
    <lineage>
        <taxon>Bacteria</taxon>
        <taxon>Pseudomonadati</taxon>
        <taxon>Pseudomonadota</taxon>
        <taxon>Alphaproteobacteria</taxon>
        <taxon>Rhodobacterales</taxon>
        <taxon>Roseobacteraceae</taxon>
        <taxon>Roseovarius</taxon>
    </lineage>
</organism>
<keyword evidence="7" id="KW-0249">Electron transport</keyword>
<evidence type="ECO:0000256" key="7">
    <source>
        <dbReference type="ARBA" id="ARBA00022982"/>
    </source>
</evidence>
<dbReference type="PROSITE" id="PS51007">
    <property type="entry name" value="CYTC"/>
    <property type="match status" value="2"/>
</dbReference>
<dbReference type="Pfam" id="PF00034">
    <property type="entry name" value="Cytochrom_C"/>
    <property type="match status" value="2"/>
</dbReference>
<evidence type="ECO:0000256" key="12">
    <source>
        <dbReference type="SAM" id="MobiDB-lite"/>
    </source>
</evidence>
<dbReference type="PANTHER" id="PTHR11961">
    <property type="entry name" value="CYTOCHROME C"/>
    <property type="match status" value="1"/>
</dbReference>
<dbReference type="Gene3D" id="1.10.760.10">
    <property type="entry name" value="Cytochrome c-like domain"/>
    <property type="match status" value="2"/>
</dbReference>
<reference evidence="14 15" key="1">
    <citation type="submission" date="2017-03" db="EMBL/GenBank/DDBJ databases">
        <authorList>
            <person name="Afonso C.L."/>
            <person name="Miller P.J."/>
            <person name="Scott M.A."/>
            <person name="Spackman E."/>
            <person name="Goraichik I."/>
            <person name="Dimitrov K.M."/>
            <person name="Suarez D.L."/>
            <person name="Swayne D.E."/>
        </authorList>
    </citation>
    <scope>NUCLEOTIDE SEQUENCE [LARGE SCALE GENOMIC DNA]</scope>
    <source>
        <strain evidence="14 15">CECT 7745</strain>
    </source>
</reference>
<keyword evidence="4 11" id="KW-0349">Heme</keyword>
<evidence type="ECO:0000256" key="3">
    <source>
        <dbReference type="ARBA" id="ARBA00022475"/>
    </source>
</evidence>
<evidence type="ECO:0000313" key="15">
    <source>
        <dbReference type="Proteomes" id="UP000193224"/>
    </source>
</evidence>
<sequence>MFDTMTLTKIVGSLCGALLIFLMGKWAGELLYDTSPGHGGDHAAGYVIETGGEEDAGAADQDGPSLAELWAAADVEKGAKVFGKCKACHKLEDGANATGPYLYGVVGRDVSSAAGFGYSGSLKPVADVWTPETLDAFLENPKGYAPGTSMGFAGLKKATDRINVIAYLDQLDGDTYEMAAPEAMEEEAAAEPAEAETEMAAAEENVAEEVTAEEPAVAEVDPAPEAEAAAEEPAAEEAAAEASGFVAMVASADVANGEKVYKKCKACHALEDGQNRVGPHLFNVVDRDIASVDGFKYSDGLAAIDGNWTADQLSAFLTKPKDFAPGTKMSFAGLRKEEDRAAVIAYIQSAAQ</sequence>
<accession>A0A1X7BUA5</accession>
<feature type="compositionally biased region" description="Acidic residues" evidence="12">
    <location>
        <begin position="222"/>
        <end position="236"/>
    </location>
</feature>
<feature type="domain" description="Cytochrome c" evidence="13">
    <location>
        <begin position="73"/>
        <end position="172"/>
    </location>
</feature>
<evidence type="ECO:0000256" key="2">
    <source>
        <dbReference type="ARBA" id="ARBA00022448"/>
    </source>
</evidence>
<feature type="region of interest" description="Disordered" evidence="12">
    <location>
        <begin position="183"/>
        <end position="236"/>
    </location>
</feature>
<dbReference type="GO" id="GO:0005886">
    <property type="term" value="C:plasma membrane"/>
    <property type="evidence" value="ECO:0007669"/>
    <property type="project" value="UniProtKB-SubCell"/>
</dbReference>
<dbReference type="FunFam" id="1.10.760.10:FF:000026">
    <property type="entry name" value="Cytochrome C, membrane-bound"/>
    <property type="match status" value="1"/>
</dbReference>
<evidence type="ECO:0000256" key="6">
    <source>
        <dbReference type="ARBA" id="ARBA00022723"/>
    </source>
</evidence>
<dbReference type="GO" id="GO:0020037">
    <property type="term" value="F:heme binding"/>
    <property type="evidence" value="ECO:0007669"/>
    <property type="project" value="InterPro"/>
</dbReference>
<dbReference type="PRINTS" id="PR00604">
    <property type="entry name" value="CYTCHRMECIAB"/>
</dbReference>
<comment type="subcellular location">
    <subcellularLocation>
        <location evidence="1">Cell membrane</location>
        <topology evidence="1">Single-pass membrane protein</topology>
    </subcellularLocation>
</comment>
<dbReference type="InterPro" id="IPR036909">
    <property type="entry name" value="Cyt_c-like_dom_sf"/>
</dbReference>
<dbReference type="GO" id="GO:0009055">
    <property type="term" value="F:electron transfer activity"/>
    <property type="evidence" value="ECO:0007669"/>
    <property type="project" value="InterPro"/>
</dbReference>
<evidence type="ECO:0000256" key="4">
    <source>
        <dbReference type="ARBA" id="ARBA00022617"/>
    </source>
</evidence>
<dbReference type="GO" id="GO:0046872">
    <property type="term" value="F:metal ion binding"/>
    <property type="evidence" value="ECO:0007669"/>
    <property type="project" value="UniProtKB-KW"/>
</dbReference>
<evidence type="ECO:0000256" key="1">
    <source>
        <dbReference type="ARBA" id="ARBA00004162"/>
    </source>
</evidence>
<keyword evidence="2" id="KW-0813">Transport</keyword>
<keyword evidence="8" id="KW-1133">Transmembrane helix</keyword>
<dbReference type="SUPFAM" id="SSF46626">
    <property type="entry name" value="Cytochrome c"/>
    <property type="match status" value="2"/>
</dbReference>
<dbReference type="InterPro" id="IPR009056">
    <property type="entry name" value="Cyt_c-like_dom"/>
</dbReference>
<keyword evidence="10" id="KW-0472">Membrane</keyword>
<keyword evidence="9 11" id="KW-0408">Iron</keyword>
<protein>
    <submittedName>
        <fullName evidence="14">Cytochrome c-552</fullName>
    </submittedName>
</protein>
<feature type="compositionally biased region" description="Acidic residues" evidence="12">
    <location>
        <begin position="183"/>
        <end position="197"/>
    </location>
</feature>
<evidence type="ECO:0000259" key="13">
    <source>
        <dbReference type="PROSITE" id="PS51007"/>
    </source>
</evidence>
<evidence type="ECO:0000256" key="5">
    <source>
        <dbReference type="ARBA" id="ARBA00022692"/>
    </source>
</evidence>
<evidence type="ECO:0000256" key="11">
    <source>
        <dbReference type="PROSITE-ProRule" id="PRU00433"/>
    </source>
</evidence>
<evidence type="ECO:0000256" key="9">
    <source>
        <dbReference type="ARBA" id="ARBA00023004"/>
    </source>
</evidence>
<feature type="domain" description="Cytochrome c" evidence="13">
    <location>
        <begin position="252"/>
        <end position="351"/>
    </location>
</feature>
<evidence type="ECO:0000313" key="14">
    <source>
        <dbReference type="EMBL" id="SMC13153.1"/>
    </source>
</evidence>
<gene>
    <name evidence="14" type="primary">cycM</name>
    <name evidence="14" type="ORF">ROA7745_02990</name>
</gene>